<comment type="similarity">
    <text evidence="1">Belongs to the anaerobic coproporphyrinogen-III oxidase family. HemW subfamily.</text>
</comment>
<dbReference type="InterPro" id="IPR007197">
    <property type="entry name" value="rSAM"/>
</dbReference>
<keyword evidence="5" id="KW-0408">Iron</keyword>
<dbReference type="Pfam" id="PF04055">
    <property type="entry name" value="Radical_SAM"/>
    <property type="match status" value="1"/>
</dbReference>
<evidence type="ECO:0000256" key="1">
    <source>
        <dbReference type="ARBA" id="ARBA00006100"/>
    </source>
</evidence>
<dbReference type="SUPFAM" id="SSF102114">
    <property type="entry name" value="Radical SAM enzymes"/>
    <property type="match status" value="1"/>
</dbReference>
<dbReference type="SFLD" id="SFLDF00288">
    <property type="entry name" value="HemN-like__clustered_with_nucl"/>
    <property type="match status" value="1"/>
</dbReference>
<evidence type="ECO:0000313" key="9">
    <source>
        <dbReference type="EMBL" id="MPM23974.1"/>
    </source>
</evidence>
<comment type="caution">
    <text evidence="9">The sequence shown here is derived from an EMBL/GenBank/DDBJ whole genome shotgun (WGS) entry which is preliminary data.</text>
</comment>
<dbReference type="GO" id="GO:0046872">
    <property type="term" value="F:metal ion binding"/>
    <property type="evidence" value="ECO:0007669"/>
    <property type="project" value="UniProtKB-KW"/>
</dbReference>
<dbReference type="PROSITE" id="PS51918">
    <property type="entry name" value="RADICAL_SAM"/>
    <property type="match status" value="1"/>
</dbReference>
<dbReference type="GO" id="GO:0005737">
    <property type="term" value="C:cytoplasm"/>
    <property type="evidence" value="ECO:0007669"/>
    <property type="project" value="InterPro"/>
</dbReference>
<dbReference type="InterPro" id="IPR034505">
    <property type="entry name" value="Coproporphyrinogen-III_oxidase"/>
</dbReference>
<evidence type="ECO:0000256" key="5">
    <source>
        <dbReference type="ARBA" id="ARBA00023004"/>
    </source>
</evidence>
<dbReference type="SFLD" id="SFLDG01082">
    <property type="entry name" value="B12-binding_domain_containing"/>
    <property type="match status" value="1"/>
</dbReference>
<dbReference type="EMBL" id="VSSQ01004155">
    <property type="protein sequence ID" value="MPM23974.1"/>
    <property type="molecule type" value="Genomic_DNA"/>
</dbReference>
<evidence type="ECO:0000256" key="6">
    <source>
        <dbReference type="ARBA" id="ARBA00023014"/>
    </source>
</evidence>
<dbReference type="GO" id="GO:0004109">
    <property type="term" value="F:coproporphyrinogen oxidase activity"/>
    <property type="evidence" value="ECO:0007669"/>
    <property type="project" value="InterPro"/>
</dbReference>
<dbReference type="PANTHER" id="PTHR13932:SF5">
    <property type="entry name" value="RADICAL S-ADENOSYL METHIONINE DOMAIN-CONTAINING PROTEIN 1, MITOCHONDRIAL"/>
    <property type="match status" value="1"/>
</dbReference>
<evidence type="ECO:0000259" key="8">
    <source>
        <dbReference type="PROSITE" id="PS51918"/>
    </source>
</evidence>
<dbReference type="SFLD" id="SFLDG01065">
    <property type="entry name" value="anaerobic_coproporphyrinogen-I"/>
    <property type="match status" value="1"/>
</dbReference>
<sequence>MAGLYLHIPFCVKKCDYCDFVSFACDSAPEEYTQALIRELALTAETGMYREGFQTVFFGGGTPSLLSGEQMQRILNAAREYFVIAPDAECSMECNPGTVTSEKLAGYRKAGINRLSIGLQAAQDSLLSAIGRIHTYAQFTHTLQLSRDAGFANIGVDVMHGLPGQTKQDYLDTLRAVCDLGVQHVSSYALTLGEDTPLYFRVQSGETVLPDEDAVADMQDAGIDYLESRGYHRYEISNFALEGFECRHNLNYWENGEYAGLGVAAHSAVRLKEWTRYSNEETLRDYYRQIEHGRRPVREVIRLYPADEMFECVMLGLRLTRGVDRAAFFNRFGRDMADVYPEAMQHLRDRGWVEETDSFIALNRRGLDLQNEALNYFM</sequence>
<dbReference type="SMART" id="SM00729">
    <property type="entry name" value="Elp3"/>
    <property type="match status" value="1"/>
</dbReference>
<dbReference type="InterPro" id="IPR010723">
    <property type="entry name" value="HemN_C"/>
</dbReference>
<dbReference type="Pfam" id="PF06969">
    <property type="entry name" value="HemN_C"/>
    <property type="match status" value="1"/>
</dbReference>
<dbReference type="InterPro" id="IPR004559">
    <property type="entry name" value="HemW-like"/>
</dbReference>
<gene>
    <name evidence="9" type="primary">hemN_29</name>
    <name evidence="9" type="ORF">SDC9_70451</name>
</gene>
<organism evidence="9">
    <name type="scientific">bioreactor metagenome</name>
    <dbReference type="NCBI Taxonomy" id="1076179"/>
    <lineage>
        <taxon>unclassified sequences</taxon>
        <taxon>metagenomes</taxon>
        <taxon>ecological metagenomes</taxon>
    </lineage>
</organism>
<dbReference type="InterPro" id="IPR006638">
    <property type="entry name" value="Elp3/MiaA/NifB-like_rSAM"/>
</dbReference>
<dbReference type="InterPro" id="IPR058240">
    <property type="entry name" value="rSAM_sf"/>
</dbReference>
<keyword evidence="2" id="KW-0349">Heme</keyword>
<dbReference type="PANTHER" id="PTHR13932">
    <property type="entry name" value="COPROPORPHYRINIGEN III OXIDASE"/>
    <property type="match status" value="1"/>
</dbReference>
<dbReference type="SFLD" id="SFLDS00029">
    <property type="entry name" value="Radical_SAM"/>
    <property type="match status" value="1"/>
</dbReference>
<keyword evidence="7" id="KW-0143">Chaperone</keyword>
<dbReference type="Gene3D" id="3.20.20.70">
    <property type="entry name" value="Aldolase class I"/>
    <property type="match status" value="1"/>
</dbReference>
<feature type="domain" description="Radical SAM core" evidence="8">
    <location>
        <begin position="1"/>
        <end position="240"/>
    </location>
</feature>
<evidence type="ECO:0000256" key="4">
    <source>
        <dbReference type="ARBA" id="ARBA00022723"/>
    </source>
</evidence>
<dbReference type="GO" id="GO:0006779">
    <property type="term" value="P:porphyrin-containing compound biosynthetic process"/>
    <property type="evidence" value="ECO:0007669"/>
    <property type="project" value="InterPro"/>
</dbReference>
<keyword evidence="3" id="KW-0949">S-adenosyl-L-methionine</keyword>
<dbReference type="AlphaFoldDB" id="A0A644YCW1"/>
<dbReference type="GO" id="GO:0051539">
    <property type="term" value="F:4 iron, 4 sulfur cluster binding"/>
    <property type="evidence" value="ECO:0007669"/>
    <property type="project" value="InterPro"/>
</dbReference>
<proteinExistence type="inferred from homology"/>
<keyword evidence="6" id="KW-0411">Iron-sulfur</keyword>
<evidence type="ECO:0000256" key="2">
    <source>
        <dbReference type="ARBA" id="ARBA00022617"/>
    </source>
</evidence>
<accession>A0A644YCW1</accession>
<evidence type="ECO:0000256" key="3">
    <source>
        <dbReference type="ARBA" id="ARBA00022691"/>
    </source>
</evidence>
<evidence type="ECO:0000256" key="7">
    <source>
        <dbReference type="ARBA" id="ARBA00023186"/>
    </source>
</evidence>
<dbReference type="InterPro" id="IPR013785">
    <property type="entry name" value="Aldolase_TIM"/>
</dbReference>
<dbReference type="EC" id="1.3.99.-" evidence="9"/>
<keyword evidence="9" id="KW-0560">Oxidoreductase</keyword>
<reference evidence="9" key="1">
    <citation type="submission" date="2019-08" db="EMBL/GenBank/DDBJ databases">
        <authorList>
            <person name="Kucharzyk K."/>
            <person name="Murdoch R.W."/>
            <person name="Higgins S."/>
            <person name="Loffler F."/>
        </authorList>
    </citation>
    <scope>NUCLEOTIDE SEQUENCE</scope>
</reference>
<protein>
    <submittedName>
        <fullName evidence="9">Oxygen-independent coproporphyrinogen-III oxidase-like protein YqeR</fullName>
        <ecNumber evidence="9">1.3.99.-</ecNumber>
    </submittedName>
</protein>
<keyword evidence="4" id="KW-0479">Metal-binding</keyword>
<name>A0A644YCW1_9ZZZZ</name>
<dbReference type="SFLD" id="SFLDF00562">
    <property type="entry name" value="HemN-like__clustered_with_heat"/>
    <property type="match status" value="1"/>
</dbReference>
<dbReference type="NCBIfam" id="TIGR00539">
    <property type="entry name" value="hemN_rel"/>
    <property type="match status" value="1"/>
</dbReference>